<name>A0A3Q8X8S7_9BACL</name>
<dbReference type="AlphaFoldDB" id="A0A3Q8X8S7"/>
<sequence length="81" mass="9641">MSMDKVQHWDTLVADEAMTEDYTYSNLIELVKRKDIDTIRRKYQLTVTRLRRPRFQLAVSSSTGGTRQMRLSFTWAAQRDR</sequence>
<dbReference type="Proteomes" id="UP000272528">
    <property type="component" value="Chromosome"/>
</dbReference>
<keyword evidence="2" id="KW-1185">Reference proteome</keyword>
<dbReference type="KEGG" id="palb:EJC50_28160"/>
<evidence type="ECO:0000313" key="1">
    <source>
        <dbReference type="EMBL" id="AZN43143.1"/>
    </source>
</evidence>
<protein>
    <submittedName>
        <fullName evidence="1">Uncharacterized protein</fullName>
    </submittedName>
</protein>
<accession>A0A3Q8X8S7</accession>
<evidence type="ECO:0000313" key="2">
    <source>
        <dbReference type="Proteomes" id="UP000272528"/>
    </source>
</evidence>
<reference evidence="2" key="1">
    <citation type="submission" date="2018-12" db="EMBL/GenBank/DDBJ databases">
        <title>Genome sequence of Peanibacillus sp.</title>
        <authorList>
            <person name="Subramani G."/>
            <person name="Srinivasan S."/>
            <person name="Kim M.K."/>
        </authorList>
    </citation>
    <scope>NUCLEOTIDE SEQUENCE [LARGE SCALE GENOMIC DNA]</scope>
    <source>
        <strain evidence="2">18JY67-1</strain>
    </source>
</reference>
<dbReference type="RefSeq" id="WP_126019429.1">
    <property type="nucleotide sequence ID" value="NZ_CP034437.1"/>
</dbReference>
<organism evidence="1 2">
    <name type="scientific">Paenibacillus albus</name>
    <dbReference type="NCBI Taxonomy" id="2495582"/>
    <lineage>
        <taxon>Bacteria</taxon>
        <taxon>Bacillati</taxon>
        <taxon>Bacillota</taxon>
        <taxon>Bacilli</taxon>
        <taxon>Bacillales</taxon>
        <taxon>Paenibacillaceae</taxon>
        <taxon>Paenibacillus</taxon>
    </lineage>
</organism>
<gene>
    <name evidence="1" type="ORF">EJC50_28160</name>
</gene>
<dbReference type="EMBL" id="CP034437">
    <property type="protein sequence ID" value="AZN43143.1"/>
    <property type="molecule type" value="Genomic_DNA"/>
</dbReference>
<proteinExistence type="predicted"/>